<evidence type="ECO:0000313" key="1">
    <source>
        <dbReference type="EMBL" id="PLW67117.1"/>
    </source>
</evidence>
<accession>A0A2N5WY09</accession>
<evidence type="ECO:0000313" key="2">
    <source>
        <dbReference type="Proteomes" id="UP000235005"/>
    </source>
</evidence>
<dbReference type="Proteomes" id="UP000235005">
    <property type="component" value="Unassembled WGS sequence"/>
</dbReference>
<dbReference type="EMBL" id="PKUS01000037">
    <property type="protein sequence ID" value="PLW67117.1"/>
    <property type="molecule type" value="Genomic_DNA"/>
</dbReference>
<keyword evidence="2" id="KW-1185">Reference proteome</keyword>
<dbReference type="AlphaFoldDB" id="A0A2N5WY09"/>
<proteinExistence type="predicted"/>
<reference evidence="1 2" key="1">
    <citation type="submission" date="2018-01" db="EMBL/GenBank/DDBJ databases">
        <title>The draft genome sequence of Halioglobus lutimaris HF004.</title>
        <authorList>
            <person name="Du Z.-J."/>
            <person name="Shi M.-J."/>
        </authorList>
    </citation>
    <scope>NUCLEOTIDE SEQUENCE [LARGE SCALE GENOMIC DNA]</scope>
    <source>
        <strain evidence="1 2">HF004</strain>
    </source>
</reference>
<name>A0A2N5WY09_9GAMM</name>
<gene>
    <name evidence="1" type="ORF">C0039_18560</name>
</gene>
<sequence>MYSRVIEKDAWVAHEQRALGFSTHNARTLRAVLPVASIFAMGIEKQMCRVFLALVARLSERPTIWLAILYSVEVIETT</sequence>
<organism evidence="1 2">
    <name type="scientific">Pseudohalioglobus lutimaris</name>
    <dbReference type="NCBI Taxonomy" id="1737061"/>
    <lineage>
        <taxon>Bacteria</taxon>
        <taxon>Pseudomonadati</taxon>
        <taxon>Pseudomonadota</taxon>
        <taxon>Gammaproteobacteria</taxon>
        <taxon>Cellvibrionales</taxon>
        <taxon>Halieaceae</taxon>
        <taxon>Pseudohalioglobus</taxon>
    </lineage>
</organism>
<dbReference type="RefSeq" id="WP_101518925.1">
    <property type="nucleotide sequence ID" value="NZ_PKUS01000037.1"/>
</dbReference>
<comment type="caution">
    <text evidence="1">The sequence shown here is derived from an EMBL/GenBank/DDBJ whole genome shotgun (WGS) entry which is preliminary data.</text>
</comment>
<protein>
    <submittedName>
        <fullName evidence="1">Uncharacterized protein</fullName>
    </submittedName>
</protein>